<dbReference type="InterPro" id="IPR051094">
    <property type="entry name" value="Diverse_Catalytic_Enzymes"/>
</dbReference>
<protein>
    <recommendedName>
        <fullName evidence="3">HD domain-containing protein</fullName>
    </recommendedName>
</protein>
<name>A0AAX0LA91_9BACT</name>
<dbReference type="NCBIfam" id="TIGR01353">
    <property type="entry name" value="dGTP_triPase"/>
    <property type="match status" value="1"/>
</dbReference>
<evidence type="ECO:0000256" key="1">
    <source>
        <dbReference type="ARBA" id="ARBA00022801"/>
    </source>
</evidence>
<comment type="caution">
    <text evidence="4">The sequence shown here is derived from an EMBL/GenBank/DDBJ whole genome shotgun (WGS) entry which is preliminary data.</text>
</comment>
<dbReference type="CDD" id="cd00077">
    <property type="entry name" value="HDc"/>
    <property type="match status" value="1"/>
</dbReference>
<dbReference type="SMART" id="SM00471">
    <property type="entry name" value="HDc"/>
    <property type="match status" value="1"/>
</dbReference>
<reference evidence="4 5" key="1">
    <citation type="submission" date="2016-08" db="EMBL/GenBank/DDBJ databases">
        <title>Campylobacter species from sea mammals.</title>
        <authorList>
            <person name="Gilbert M.J."/>
            <person name="Byrne B.A."/>
            <person name="Zomer A.L."/>
            <person name="Wagenaar J.A."/>
        </authorList>
    </citation>
    <scope>NUCLEOTIDE SEQUENCE [LARGE SCALE GENOMIC DNA]</scope>
    <source>
        <strain evidence="4 5">1105248</strain>
    </source>
</reference>
<keyword evidence="1" id="KW-0378">Hydrolase</keyword>
<evidence type="ECO:0000259" key="3">
    <source>
        <dbReference type="PROSITE" id="PS51831"/>
    </source>
</evidence>
<proteinExistence type="predicted"/>
<dbReference type="PANTHER" id="PTHR35795">
    <property type="entry name" value="SLR1885 PROTEIN"/>
    <property type="match status" value="1"/>
</dbReference>
<dbReference type="AlphaFoldDB" id="A0AAX0LA91"/>
<dbReference type="RefSeq" id="WP_078415555.1">
    <property type="nucleotide sequence ID" value="NZ_MCRK01000036.1"/>
</dbReference>
<keyword evidence="2" id="KW-0175">Coiled coil</keyword>
<dbReference type="InterPro" id="IPR006674">
    <property type="entry name" value="HD_domain"/>
</dbReference>
<evidence type="ECO:0000256" key="2">
    <source>
        <dbReference type="SAM" id="Coils"/>
    </source>
</evidence>
<dbReference type="PANTHER" id="PTHR35795:SF1">
    <property type="entry name" value="BIS(5'-NUCLEOSYL)-TETRAPHOSPHATASE, SYMMETRICAL"/>
    <property type="match status" value="1"/>
</dbReference>
<sequence>MNDEAKSCKKLENEADNCMCEYAYKHKNVNNCDKDKEETYRTTLRRQRDKILYTGGFRRLQDKTQVMPVLKMGDHRTRLTHTLEVEQIAISVADALSLNKDLVSAIALGHDVGHTPFGHSGERTLNDLIEGNGGFYHSIQSVKYIWGNYGSKIDNKVYEGILKHDSDMFSINKQIADNQDLITFNIELDENFKKEFIDFLKDELGTPPSTLEAQIVIWADKIAYITHDFEDFYKSELYNEIIKKDKTCQEQLENILKKITGKNIIELQTRDLIRSLTNNLIESSFKNLQKHKINMDTKDETGKKIDQCINDITKDEKEHFKNNKEILEKLEKLEKNLQNAEYSEKENIKKDIKKLNKIQRQAYLKGQIINIDTEIFNEYLELREIVDKYYIGNIKIKKSDIKGEKIIKYLFEDLMKHPEILPKEYNCDKHTEEKDRQKK</sequence>
<evidence type="ECO:0000313" key="5">
    <source>
        <dbReference type="Proteomes" id="UP000189728"/>
    </source>
</evidence>
<gene>
    <name evidence="4" type="ORF">BFG04_04280</name>
</gene>
<organism evidence="4 5">
    <name type="scientific">Campylobacter pinnipediorum subsp. pinnipediorum</name>
    <dbReference type="NCBI Taxonomy" id="1660067"/>
    <lineage>
        <taxon>Bacteria</taxon>
        <taxon>Pseudomonadati</taxon>
        <taxon>Campylobacterota</taxon>
        <taxon>Epsilonproteobacteria</taxon>
        <taxon>Campylobacterales</taxon>
        <taxon>Campylobacteraceae</taxon>
        <taxon>Campylobacter</taxon>
    </lineage>
</organism>
<dbReference type="EMBL" id="MCRK01000036">
    <property type="protein sequence ID" value="OPA77319.1"/>
    <property type="molecule type" value="Genomic_DNA"/>
</dbReference>
<dbReference type="Gene3D" id="1.10.3210.10">
    <property type="entry name" value="Hypothetical protein af1432"/>
    <property type="match status" value="1"/>
</dbReference>
<accession>A0AAX0LA91</accession>
<dbReference type="SUPFAM" id="SSF109604">
    <property type="entry name" value="HD-domain/PDEase-like"/>
    <property type="match status" value="1"/>
</dbReference>
<dbReference type="InterPro" id="IPR006261">
    <property type="entry name" value="dGTPase"/>
</dbReference>
<evidence type="ECO:0000313" key="4">
    <source>
        <dbReference type="EMBL" id="OPA77319.1"/>
    </source>
</evidence>
<dbReference type="GO" id="GO:0016793">
    <property type="term" value="F:triphosphoric monoester hydrolase activity"/>
    <property type="evidence" value="ECO:0007669"/>
    <property type="project" value="InterPro"/>
</dbReference>
<dbReference type="PROSITE" id="PS51831">
    <property type="entry name" value="HD"/>
    <property type="match status" value="1"/>
</dbReference>
<dbReference type="Pfam" id="PF13286">
    <property type="entry name" value="HD_assoc"/>
    <property type="match status" value="1"/>
</dbReference>
<dbReference type="Pfam" id="PF01966">
    <property type="entry name" value="HD"/>
    <property type="match status" value="1"/>
</dbReference>
<feature type="domain" description="HD" evidence="3">
    <location>
        <begin position="78"/>
        <end position="225"/>
    </location>
</feature>
<dbReference type="InterPro" id="IPR026875">
    <property type="entry name" value="PHydrolase_assoc_dom"/>
</dbReference>
<dbReference type="Proteomes" id="UP000189728">
    <property type="component" value="Unassembled WGS sequence"/>
</dbReference>
<dbReference type="InterPro" id="IPR003607">
    <property type="entry name" value="HD/PDEase_dom"/>
</dbReference>
<feature type="coiled-coil region" evidence="2">
    <location>
        <begin position="310"/>
        <end position="350"/>
    </location>
</feature>